<protein>
    <submittedName>
        <fullName evidence="2">Uncharacterized protein</fullName>
    </submittedName>
</protein>
<organism evidence="2 3">
    <name type="scientific">Mytilus coruscus</name>
    <name type="common">Sea mussel</name>
    <dbReference type="NCBI Taxonomy" id="42192"/>
    <lineage>
        <taxon>Eukaryota</taxon>
        <taxon>Metazoa</taxon>
        <taxon>Spiralia</taxon>
        <taxon>Lophotrochozoa</taxon>
        <taxon>Mollusca</taxon>
        <taxon>Bivalvia</taxon>
        <taxon>Autobranchia</taxon>
        <taxon>Pteriomorphia</taxon>
        <taxon>Mytilida</taxon>
        <taxon>Mytiloidea</taxon>
        <taxon>Mytilidae</taxon>
        <taxon>Mytilinae</taxon>
        <taxon>Mytilus</taxon>
    </lineage>
</organism>
<dbReference type="EMBL" id="CACVKT020004692">
    <property type="protein sequence ID" value="CAC5391320.1"/>
    <property type="molecule type" value="Genomic_DNA"/>
</dbReference>
<evidence type="ECO:0000313" key="2">
    <source>
        <dbReference type="EMBL" id="CAC5391320.1"/>
    </source>
</evidence>
<evidence type="ECO:0000313" key="3">
    <source>
        <dbReference type="Proteomes" id="UP000507470"/>
    </source>
</evidence>
<keyword evidence="3" id="KW-1185">Reference proteome</keyword>
<feature type="region of interest" description="Disordered" evidence="1">
    <location>
        <begin position="94"/>
        <end position="193"/>
    </location>
</feature>
<evidence type="ECO:0000256" key="1">
    <source>
        <dbReference type="SAM" id="MobiDB-lite"/>
    </source>
</evidence>
<feature type="compositionally biased region" description="Low complexity" evidence="1">
    <location>
        <begin position="130"/>
        <end position="142"/>
    </location>
</feature>
<dbReference type="AlphaFoldDB" id="A0A6J8C8K5"/>
<feature type="compositionally biased region" description="Polar residues" evidence="1">
    <location>
        <begin position="94"/>
        <end position="110"/>
    </location>
</feature>
<feature type="compositionally biased region" description="Basic and acidic residues" evidence="1">
    <location>
        <begin position="144"/>
        <end position="154"/>
    </location>
</feature>
<name>A0A6J8C8K5_MYTCO</name>
<sequence length="193" mass="21695">MRYFTGRKMITRSACLQKKEHEEPPVGCLQCQKKDVSRTVQISCFKTCTDEPESLQNMLIFITSLIDGEEEWSDWSDTYLLKIHNYYELNGGQSTGEPHHTTSASQNQHTKCPGNGDNESNHCLSEESESGPSNISSEQSSSTIRDRPSQHDDIPGNGRNETNACRSHTSEIELSSTLTKQSSANTTRQYKSR</sequence>
<gene>
    <name evidence="2" type="ORF">MCOR_26331</name>
</gene>
<feature type="compositionally biased region" description="Polar residues" evidence="1">
    <location>
        <begin position="159"/>
        <end position="193"/>
    </location>
</feature>
<dbReference type="Proteomes" id="UP000507470">
    <property type="component" value="Unassembled WGS sequence"/>
</dbReference>
<reference evidence="2 3" key="1">
    <citation type="submission" date="2020-06" db="EMBL/GenBank/DDBJ databases">
        <authorList>
            <person name="Li R."/>
            <person name="Bekaert M."/>
        </authorList>
    </citation>
    <scope>NUCLEOTIDE SEQUENCE [LARGE SCALE GENOMIC DNA]</scope>
    <source>
        <strain evidence="3">wild</strain>
    </source>
</reference>
<accession>A0A6J8C8K5</accession>
<proteinExistence type="predicted"/>